<dbReference type="GO" id="GO:0008483">
    <property type="term" value="F:transaminase activity"/>
    <property type="evidence" value="ECO:0007669"/>
    <property type="project" value="UniProtKB-KW"/>
</dbReference>
<dbReference type="Pfam" id="PF01041">
    <property type="entry name" value="DegT_DnrJ_EryC1"/>
    <property type="match status" value="1"/>
</dbReference>
<keyword evidence="7" id="KW-1185">Reference proteome</keyword>
<proteinExistence type="inferred from homology"/>
<dbReference type="InterPro" id="IPR015424">
    <property type="entry name" value="PyrdxlP-dep_Trfase"/>
</dbReference>
<reference evidence="6 7" key="1">
    <citation type="submission" date="2019-11" db="EMBL/GenBank/DDBJ databases">
        <title>Pedobacter sp. HMF7056 Genome sequencing and assembly.</title>
        <authorList>
            <person name="Kang H."/>
            <person name="Kim H."/>
            <person name="Joh K."/>
        </authorList>
    </citation>
    <scope>NUCLEOTIDE SEQUENCE [LARGE SCALE GENOMIC DNA]</scope>
    <source>
        <strain evidence="6 7">HMF7056</strain>
    </source>
</reference>
<dbReference type="InterPro" id="IPR015421">
    <property type="entry name" value="PyrdxlP-dep_Trfase_major"/>
</dbReference>
<comment type="caution">
    <text evidence="6">The sequence shown here is derived from an EMBL/GenBank/DDBJ whole genome shotgun (WGS) entry which is preliminary data.</text>
</comment>
<dbReference type="AlphaFoldDB" id="A0A7K1Y090"/>
<gene>
    <name evidence="6" type="ORF">GS398_15425</name>
</gene>
<evidence type="ECO:0000256" key="4">
    <source>
        <dbReference type="PIRSR" id="PIRSR000390-2"/>
    </source>
</evidence>
<dbReference type="GO" id="GO:0030170">
    <property type="term" value="F:pyridoxal phosphate binding"/>
    <property type="evidence" value="ECO:0007669"/>
    <property type="project" value="TreeGrafter"/>
</dbReference>
<dbReference type="PIRSF" id="PIRSF000390">
    <property type="entry name" value="PLP_StrS"/>
    <property type="match status" value="1"/>
</dbReference>
<dbReference type="Proteomes" id="UP000451233">
    <property type="component" value="Unassembled WGS sequence"/>
</dbReference>
<dbReference type="InterPro" id="IPR000653">
    <property type="entry name" value="DegT/StrS_aminotransferase"/>
</dbReference>
<sequence length="363" mass="40951">MINVTKTFLPPFEQYTETLKRAWDKSWITNNGELVLELEQKLKDYLDARNFILCVNGTVVLQMAIKALNLTGEIITTPFSYVATTTTILWANCTPVFVDIDPGTFCIDATKIEAAITPRTQAIMATHVYGYPCDVEAIEALASKYGLKVIYDAAHAFGTKINGTSLLNYGDVSTCSFHATKVFHMGEGGCIVSNDDKLSRQMYLYRQFGHIGEEYFTIGINGKASELHAAMGLCNLEYVGEILAKRKEKWLFYYEMLKGSDVQLLTISSHVDYNYAYFPVVFKTEAALLKVIAALKDQEIFPRRYFYPSLNLLDYVEYQSCPVAESIARNVLCLPLYFDLLETEQLQITGILLHELKEPALCN</sequence>
<dbReference type="GO" id="GO:0000271">
    <property type="term" value="P:polysaccharide biosynthetic process"/>
    <property type="evidence" value="ECO:0007669"/>
    <property type="project" value="TreeGrafter"/>
</dbReference>
<feature type="modified residue" description="N6-(pyridoxal phosphate)lysine" evidence="4">
    <location>
        <position position="181"/>
    </location>
</feature>
<evidence type="ECO:0000313" key="6">
    <source>
        <dbReference type="EMBL" id="MXV16691.1"/>
    </source>
</evidence>
<dbReference type="PANTHER" id="PTHR30244">
    <property type="entry name" value="TRANSAMINASE"/>
    <property type="match status" value="1"/>
</dbReference>
<keyword evidence="6" id="KW-0032">Aminotransferase</keyword>
<protein>
    <submittedName>
        <fullName evidence="6">DegT/DnrJ/EryC1/StrS family aminotransferase</fullName>
    </submittedName>
</protein>
<dbReference type="RefSeq" id="WP_160907668.1">
    <property type="nucleotide sequence ID" value="NZ_WVHS01000003.1"/>
</dbReference>
<evidence type="ECO:0000256" key="1">
    <source>
        <dbReference type="ARBA" id="ARBA00022898"/>
    </source>
</evidence>
<dbReference type="PANTHER" id="PTHR30244:SF9">
    <property type="entry name" value="PROTEIN RV3402C"/>
    <property type="match status" value="1"/>
</dbReference>
<dbReference type="Gene3D" id="3.40.640.10">
    <property type="entry name" value="Type I PLP-dependent aspartate aminotransferase-like (Major domain)"/>
    <property type="match status" value="1"/>
</dbReference>
<accession>A0A7K1Y090</accession>
<evidence type="ECO:0000313" key="7">
    <source>
        <dbReference type="Proteomes" id="UP000451233"/>
    </source>
</evidence>
<keyword evidence="1 4" id="KW-0663">Pyridoxal phosphate</keyword>
<keyword evidence="6" id="KW-0808">Transferase</keyword>
<feature type="active site" description="Proton acceptor" evidence="3">
    <location>
        <position position="181"/>
    </location>
</feature>
<dbReference type="EMBL" id="WVHS01000003">
    <property type="protein sequence ID" value="MXV16691.1"/>
    <property type="molecule type" value="Genomic_DNA"/>
</dbReference>
<dbReference type="CDD" id="cd00616">
    <property type="entry name" value="AHBA_syn"/>
    <property type="match status" value="1"/>
</dbReference>
<evidence type="ECO:0000256" key="2">
    <source>
        <dbReference type="ARBA" id="ARBA00037999"/>
    </source>
</evidence>
<organism evidence="6 7">
    <name type="scientific">Hufsiella ginkgonis</name>
    <dbReference type="NCBI Taxonomy" id="2695274"/>
    <lineage>
        <taxon>Bacteria</taxon>
        <taxon>Pseudomonadati</taxon>
        <taxon>Bacteroidota</taxon>
        <taxon>Sphingobacteriia</taxon>
        <taxon>Sphingobacteriales</taxon>
        <taxon>Sphingobacteriaceae</taxon>
        <taxon>Hufsiella</taxon>
    </lineage>
</organism>
<comment type="similarity">
    <text evidence="2 5">Belongs to the DegT/DnrJ/EryC1 family.</text>
</comment>
<name>A0A7K1Y090_9SPHI</name>
<evidence type="ECO:0000256" key="5">
    <source>
        <dbReference type="RuleBase" id="RU004508"/>
    </source>
</evidence>
<dbReference type="SUPFAM" id="SSF53383">
    <property type="entry name" value="PLP-dependent transferases"/>
    <property type="match status" value="1"/>
</dbReference>
<evidence type="ECO:0000256" key="3">
    <source>
        <dbReference type="PIRSR" id="PIRSR000390-1"/>
    </source>
</evidence>